<dbReference type="Gene3D" id="3.30.1390.20">
    <property type="entry name" value="Ribosomal protein L30, ferredoxin-like fold domain"/>
    <property type="match status" value="1"/>
</dbReference>
<dbReference type="CDD" id="cd01657">
    <property type="entry name" value="Ribosomal_L7_archeal_euk"/>
    <property type="match status" value="1"/>
</dbReference>
<feature type="compositionally biased region" description="Low complexity" evidence="4">
    <location>
        <begin position="123"/>
        <end position="135"/>
    </location>
</feature>
<organism evidence="6 7">
    <name type="scientific">Stephanodiscus triporus</name>
    <dbReference type="NCBI Taxonomy" id="2934178"/>
    <lineage>
        <taxon>Eukaryota</taxon>
        <taxon>Sar</taxon>
        <taxon>Stramenopiles</taxon>
        <taxon>Ochrophyta</taxon>
        <taxon>Bacillariophyta</taxon>
        <taxon>Coscinodiscophyceae</taxon>
        <taxon>Thalassiosirophycidae</taxon>
        <taxon>Stephanodiscales</taxon>
        <taxon>Stephanodiscaceae</taxon>
        <taxon>Stephanodiscus</taxon>
    </lineage>
</organism>
<dbReference type="InterPro" id="IPR039699">
    <property type="entry name" value="Ribosomal_uL30"/>
</dbReference>
<evidence type="ECO:0000256" key="1">
    <source>
        <dbReference type="ARBA" id="ARBA00007594"/>
    </source>
</evidence>
<dbReference type="GO" id="GO:0005840">
    <property type="term" value="C:ribosome"/>
    <property type="evidence" value="ECO:0007669"/>
    <property type="project" value="UniProtKB-KW"/>
</dbReference>
<keyword evidence="3" id="KW-0687">Ribonucleoprotein</keyword>
<accession>A0ABD3Q5L6</accession>
<name>A0ABD3Q5L6_9STRA</name>
<comment type="caution">
    <text evidence="6">The sequence shown here is derived from an EMBL/GenBank/DDBJ whole genome shotgun (WGS) entry which is preliminary data.</text>
</comment>
<dbReference type="InterPro" id="IPR016082">
    <property type="entry name" value="Ribosomal_uL30_ferredoxin-like"/>
</dbReference>
<dbReference type="InterPro" id="IPR036919">
    <property type="entry name" value="Ribo_uL30_ferredoxin-like_sf"/>
</dbReference>
<proteinExistence type="inferred from homology"/>
<feature type="compositionally biased region" description="Acidic residues" evidence="4">
    <location>
        <begin position="97"/>
        <end position="107"/>
    </location>
</feature>
<feature type="domain" description="Large ribosomal subunit protein uL30-like ferredoxin-like fold" evidence="5">
    <location>
        <begin position="155"/>
        <end position="204"/>
    </location>
</feature>
<evidence type="ECO:0000259" key="5">
    <source>
        <dbReference type="Pfam" id="PF00327"/>
    </source>
</evidence>
<evidence type="ECO:0000256" key="4">
    <source>
        <dbReference type="SAM" id="MobiDB-lite"/>
    </source>
</evidence>
<dbReference type="PANTHER" id="PTHR11524:SF16">
    <property type="entry name" value="LARGE RIBOSOMAL SUBUNIT PROTEIN UL30"/>
    <property type="match status" value="1"/>
</dbReference>
<dbReference type="SUPFAM" id="SSF55129">
    <property type="entry name" value="Ribosomal protein L30p/L7e"/>
    <property type="match status" value="1"/>
</dbReference>
<dbReference type="AlphaFoldDB" id="A0ABD3Q5L6"/>
<evidence type="ECO:0000256" key="3">
    <source>
        <dbReference type="ARBA" id="ARBA00023274"/>
    </source>
</evidence>
<dbReference type="InterPro" id="IPR035808">
    <property type="entry name" value="Ribosomal_uL30_euk_arc"/>
</dbReference>
<dbReference type="PANTHER" id="PTHR11524">
    <property type="entry name" value="60S RIBOSOMAL PROTEIN L7"/>
    <property type="match status" value="1"/>
</dbReference>
<feature type="compositionally biased region" description="Basic and acidic residues" evidence="4">
    <location>
        <begin position="108"/>
        <end position="122"/>
    </location>
</feature>
<dbReference type="Proteomes" id="UP001530315">
    <property type="component" value="Unassembled WGS sequence"/>
</dbReference>
<keyword evidence="7" id="KW-1185">Reference proteome</keyword>
<evidence type="ECO:0000313" key="7">
    <source>
        <dbReference type="Proteomes" id="UP001530315"/>
    </source>
</evidence>
<dbReference type="EMBL" id="JALLAZ020000508">
    <property type="protein sequence ID" value="KAL3793560.1"/>
    <property type="molecule type" value="Genomic_DNA"/>
</dbReference>
<feature type="region of interest" description="Disordered" evidence="4">
    <location>
        <begin position="97"/>
        <end position="138"/>
    </location>
</feature>
<protein>
    <recommendedName>
        <fullName evidence="5">Large ribosomal subunit protein uL30-like ferredoxin-like fold domain-containing protein</fullName>
    </recommendedName>
</protein>
<dbReference type="GO" id="GO:1990904">
    <property type="term" value="C:ribonucleoprotein complex"/>
    <property type="evidence" value="ECO:0007669"/>
    <property type="project" value="UniProtKB-KW"/>
</dbReference>
<reference evidence="6 7" key="1">
    <citation type="submission" date="2024-10" db="EMBL/GenBank/DDBJ databases">
        <title>Updated reference genomes for cyclostephanoid diatoms.</title>
        <authorList>
            <person name="Roberts W.R."/>
            <person name="Alverson A.J."/>
        </authorList>
    </citation>
    <scope>NUCLEOTIDE SEQUENCE [LARGE SCALE GENOMIC DNA]</scope>
    <source>
        <strain evidence="6 7">AJA276-08</strain>
    </source>
</reference>
<comment type="similarity">
    <text evidence="1">Belongs to the universal ribosomal protein uL30 family.</text>
</comment>
<dbReference type="Pfam" id="PF00327">
    <property type="entry name" value="Ribosomal_L30"/>
    <property type="match status" value="1"/>
</dbReference>
<evidence type="ECO:0000313" key="6">
    <source>
        <dbReference type="EMBL" id="KAL3793560.1"/>
    </source>
</evidence>
<gene>
    <name evidence="6" type="ORF">ACHAW5_002840</name>
</gene>
<keyword evidence="2" id="KW-0689">Ribosomal protein</keyword>
<sequence length="333" mass="36544">MSANADLHLVPETLLKRRHDLDSLRARSAASSLTRSITRKRVSDKTRAVRIIKPETIITRARSRRNLAARFNRVSRKGMMKRASNVAVVRSKAWDGEGDAEADDDVDAGARVEGGGEERGTTTEESSGGAAAAAAPPSRERIPYRANSVGANMVFAILVRPVAHAAPRPVRRTLASLRLRRVDEGVFLPYDARTRRMLHLVETHVLYGVPSPETVSDLVRRRGYCKVDGKRVPLADNNVIERELGESLGMICVEDLVHALTSSSSDLAAMIEGGGHDDGDGGGTSFGKVAKFLWPFRLTARKSKFQRRTLDIKDGKLYGDQGEAMNGYIREML</sequence>
<evidence type="ECO:0000256" key="2">
    <source>
        <dbReference type="ARBA" id="ARBA00022980"/>
    </source>
</evidence>